<evidence type="ECO:0000313" key="5">
    <source>
        <dbReference type="EMBL" id="OHA18753.1"/>
    </source>
</evidence>
<dbReference type="Pfam" id="PF05193">
    <property type="entry name" value="Peptidase_M16_C"/>
    <property type="match status" value="1"/>
</dbReference>
<gene>
    <name evidence="5" type="ORF">A2664_04575</name>
</gene>
<dbReference type="InterPro" id="IPR011249">
    <property type="entry name" value="Metalloenz_LuxS/M16"/>
</dbReference>
<dbReference type="GO" id="GO:0004222">
    <property type="term" value="F:metalloendopeptidase activity"/>
    <property type="evidence" value="ECO:0007669"/>
    <property type="project" value="InterPro"/>
</dbReference>
<dbReference type="GO" id="GO:0006508">
    <property type="term" value="P:proteolysis"/>
    <property type="evidence" value="ECO:0007669"/>
    <property type="project" value="InterPro"/>
</dbReference>
<dbReference type="Proteomes" id="UP000178873">
    <property type="component" value="Unassembled WGS sequence"/>
</dbReference>
<evidence type="ECO:0000259" key="3">
    <source>
        <dbReference type="Pfam" id="PF00675"/>
    </source>
</evidence>
<organism evidence="5 6">
    <name type="scientific">Candidatus Taylorbacteria bacterium RIFCSPHIGHO2_01_FULL_46_22b</name>
    <dbReference type="NCBI Taxonomy" id="1802301"/>
    <lineage>
        <taxon>Bacteria</taxon>
        <taxon>Candidatus Tayloriibacteriota</taxon>
    </lineage>
</organism>
<evidence type="ECO:0000259" key="4">
    <source>
        <dbReference type="Pfam" id="PF05193"/>
    </source>
</evidence>
<dbReference type="Pfam" id="PF00675">
    <property type="entry name" value="Peptidase_M16"/>
    <property type="match status" value="1"/>
</dbReference>
<dbReference type="EMBL" id="MHRF01000001">
    <property type="protein sequence ID" value="OHA18753.1"/>
    <property type="molecule type" value="Genomic_DNA"/>
</dbReference>
<sequence length="424" mass="47468">MKFSKKVLSNGIRLLIVPMKDHPTVTVEVLVEAGSKYETKQINGISHFLEHMCFKGTQKRPSAFHVTRDLDAVGAQFNAFTGQEFTGYYAKCATRHFDRALDVVSDIYLNSTLPAAEAEREKGVVIEEINMYEDLPRQKVQELFAELLYGDTPAGWAITGSKETVSALTREQLLEYRRRQYVADATVIVVAGDVDEKLVTEKIEQIFSNAHRGAKDGKEKVIDRQTAPAVQVSFKETDQAHFVLGVRTFDVHDPRNPILRVLSGVLGGGMSSRLFQKVREELGAAYYVGAGNEPFTDHGYFEIAAGVDQKRVTEVMSAVLAECVRLKTEMVSTEELARVKDQLIGNMYLSLETSDAVADVFGYQEIMHRPIQTPDQVQEKIRAVQAEDIQKLARELFVNQNLNFSLIGKFKESESFLKVLSFGA</sequence>
<accession>A0A1G2M4L7</accession>
<dbReference type="InterPro" id="IPR011765">
    <property type="entry name" value="Pept_M16_N"/>
</dbReference>
<proteinExistence type="inferred from homology"/>
<dbReference type="PANTHER" id="PTHR11851">
    <property type="entry name" value="METALLOPROTEASE"/>
    <property type="match status" value="1"/>
</dbReference>
<dbReference type="PROSITE" id="PS00143">
    <property type="entry name" value="INSULINASE"/>
    <property type="match status" value="1"/>
</dbReference>
<evidence type="ECO:0000256" key="2">
    <source>
        <dbReference type="RuleBase" id="RU004447"/>
    </source>
</evidence>
<dbReference type="InterPro" id="IPR001431">
    <property type="entry name" value="Pept_M16_Zn_BS"/>
</dbReference>
<dbReference type="SUPFAM" id="SSF63411">
    <property type="entry name" value="LuxS/MPP-like metallohydrolase"/>
    <property type="match status" value="2"/>
</dbReference>
<evidence type="ECO:0000256" key="1">
    <source>
        <dbReference type="ARBA" id="ARBA00007261"/>
    </source>
</evidence>
<dbReference type="Gene3D" id="3.30.830.10">
    <property type="entry name" value="Metalloenzyme, LuxS/M16 peptidase-like"/>
    <property type="match status" value="2"/>
</dbReference>
<name>A0A1G2M4L7_9BACT</name>
<reference evidence="5 6" key="1">
    <citation type="journal article" date="2016" name="Nat. Commun.">
        <title>Thousands of microbial genomes shed light on interconnected biogeochemical processes in an aquifer system.</title>
        <authorList>
            <person name="Anantharaman K."/>
            <person name="Brown C.T."/>
            <person name="Hug L.A."/>
            <person name="Sharon I."/>
            <person name="Castelle C.J."/>
            <person name="Probst A.J."/>
            <person name="Thomas B.C."/>
            <person name="Singh A."/>
            <person name="Wilkins M.J."/>
            <person name="Karaoz U."/>
            <person name="Brodie E.L."/>
            <person name="Williams K.H."/>
            <person name="Hubbard S.S."/>
            <person name="Banfield J.F."/>
        </authorList>
    </citation>
    <scope>NUCLEOTIDE SEQUENCE [LARGE SCALE GENOMIC DNA]</scope>
</reference>
<dbReference type="PANTHER" id="PTHR11851:SF49">
    <property type="entry name" value="MITOCHONDRIAL-PROCESSING PEPTIDASE SUBUNIT ALPHA"/>
    <property type="match status" value="1"/>
</dbReference>
<dbReference type="InterPro" id="IPR050361">
    <property type="entry name" value="MPP/UQCRC_Complex"/>
</dbReference>
<dbReference type="GO" id="GO:0046872">
    <property type="term" value="F:metal ion binding"/>
    <property type="evidence" value="ECO:0007669"/>
    <property type="project" value="InterPro"/>
</dbReference>
<comment type="similarity">
    <text evidence="1 2">Belongs to the peptidase M16 family.</text>
</comment>
<dbReference type="STRING" id="1802301.A2664_04575"/>
<protein>
    <recommendedName>
        <fullName evidence="7">Peptidase M16</fullName>
    </recommendedName>
</protein>
<feature type="domain" description="Peptidase M16 N-terminal" evidence="3">
    <location>
        <begin position="22"/>
        <end position="158"/>
    </location>
</feature>
<evidence type="ECO:0000313" key="6">
    <source>
        <dbReference type="Proteomes" id="UP000178873"/>
    </source>
</evidence>
<dbReference type="InterPro" id="IPR007863">
    <property type="entry name" value="Peptidase_M16_C"/>
</dbReference>
<feature type="domain" description="Peptidase M16 C-terminal" evidence="4">
    <location>
        <begin position="168"/>
        <end position="343"/>
    </location>
</feature>
<evidence type="ECO:0008006" key="7">
    <source>
        <dbReference type="Google" id="ProtNLM"/>
    </source>
</evidence>
<dbReference type="AlphaFoldDB" id="A0A1G2M4L7"/>
<comment type="caution">
    <text evidence="5">The sequence shown here is derived from an EMBL/GenBank/DDBJ whole genome shotgun (WGS) entry which is preliminary data.</text>
</comment>